<evidence type="ECO:0000313" key="2">
    <source>
        <dbReference type="Proteomes" id="UP001165423"/>
    </source>
</evidence>
<sequence length="46" mass="5100">MSLLRTGARRMFVTGVRRCRGAGADSRDGADAKRMFFCGFKMLVEA</sequence>
<accession>A0ABT0A0R6</accession>
<keyword evidence="2" id="KW-1185">Reference proteome</keyword>
<proteinExistence type="predicted"/>
<name>A0ABT0A0R6_9GAMM</name>
<dbReference type="EMBL" id="JALGCL010000001">
    <property type="protein sequence ID" value="MCJ0824571.1"/>
    <property type="molecule type" value="Genomic_DNA"/>
</dbReference>
<protein>
    <submittedName>
        <fullName evidence="1">Uncharacterized protein</fullName>
    </submittedName>
</protein>
<reference evidence="1 2" key="1">
    <citation type="submission" date="2022-03" db="EMBL/GenBank/DDBJ databases">
        <title>Luteimonas soily sp. nov., a novel bacterium isolated from the soil.</title>
        <authorList>
            <person name="Zhang X."/>
        </authorList>
    </citation>
    <scope>NUCLEOTIDE SEQUENCE [LARGE SCALE GENOMIC DNA]</scope>
    <source>
        <strain evidence="1 2">50</strain>
    </source>
</reference>
<comment type="caution">
    <text evidence="1">The sequence shown here is derived from an EMBL/GenBank/DDBJ whole genome shotgun (WGS) entry which is preliminary data.</text>
</comment>
<dbReference type="RefSeq" id="WP_243318437.1">
    <property type="nucleotide sequence ID" value="NZ_JALGCL010000001.1"/>
</dbReference>
<dbReference type="Proteomes" id="UP001165423">
    <property type="component" value="Unassembled WGS sequence"/>
</dbReference>
<gene>
    <name evidence="1" type="ORF">MQC88_01115</name>
</gene>
<organism evidence="1 2">
    <name type="scientific">Cognatiluteimonas sedimenti</name>
    <dbReference type="NCBI Taxonomy" id="2927791"/>
    <lineage>
        <taxon>Bacteria</taxon>
        <taxon>Pseudomonadati</taxon>
        <taxon>Pseudomonadota</taxon>
        <taxon>Gammaproteobacteria</taxon>
        <taxon>Lysobacterales</taxon>
        <taxon>Lysobacteraceae</taxon>
        <taxon>Cognatiluteimonas</taxon>
    </lineage>
</organism>
<evidence type="ECO:0000313" key="1">
    <source>
        <dbReference type="EMBL" id="MCJ0824571.1"/>
    </source>
</evidence>